<dbReference type="HAMAP" id="MF_01813">
    <property type="entry name" value="MenG_UbiE_methyltr"/>
    <property type="match status" value="1"/>
</dbReference>
<evidence type="ECO:0000256" key="1">
    <source>
        <dbReference type="ARBA" id="ARBA00022428"/>
    </source>
</evidence>
<dbReference type="PANTHER" id="PTHR43591:SF24">
    <property type="entry name" value="2-METHOXY-6-POLYPRENYL-1,4-BENZOQUINOL METHYLASE, MITOCHONDRIAL"/>
    <property type="match status" value="1"/>
</dbReference>
<feature type="binding site" evidence="6">
    <location>
        <position position="102"/>
    </location>
    <ligand>
        <name>S-adenosyl-L-methionine</name>
        <dbReference type="ChEBI" id="CHEBI:59789"/>
    </ligand>
</feature>
<dbReference type="InterPro" id="IPR023576">
    <property type="entry name" value="UbiE/COQ5_MeTrFase_CS"/>
</dbReference>
<organism evidence="7 8">
    <name type="scientific">Caballeronia sordidicola</name>
    <name type="common">Burkholderia sordidicola</name>
    <dbReference type="NCBI Taxonomy" id="196367"/>
    <lineage>
        <taxon>Bacteria</taxon>
        <taxon>Pseudomonadati</taxon>
        <taxon>Pseudomonadota</taxon>
        <taxon>Betaproteobacteria</taxon>
        <taxon>Burkholderiales</taxon>
        <taxon>Burkholderiaceae</taxon>
        <taxon>Caballeronia</taxon>
    </lineage>
</organism>
<dbReference type="NCBIfam" id="NF001240">
    <property type="entry name" value="PRK00216.1-1"/>
    <property type="match status" value="1"/>
</dbReference>
<comment type="caution">
    <text evidence="6">Lacks conserved residue(s) required for the propagation of feature annotation.</text>
</comment>
<dbReference type="InterPro" id="IPR029063">
    <property type="entry name" value="SAM-dependent_MTases_sf"/>
</dbReference>
<keyword evidence="2 6" id="KW-0489">Methyltransferase</keyword>
<dbReference type="PROSITE" id="PS51608">
    <property type="entry name" value="SAM_MT_UBIE"/>
    <property type="match status" value="1"/>
</dbReference>
<dbReference type="Pfam" id="PF01209">
    <property type="entry name" value="Ubie_methyltran"/>
    <property type="match status" value="1"/>
</dbReference>
<gene>
    <name evidence="6" type="primary">ubiE</name>
    <name evidence="7" type="ORF">BSU04_00640</name>
</gene>
<dbReference type="GO" id="GO:0009234">
    <property type="term" value="P:menaquinone biosynthetic process"/>
    <property type="evidence" value="ECO:0007669"/>
    <property type="project" value="UniProtKB-UniRule"/>
</dbReference>
<dbReference type="PANTHER" id="PTHR43591">
    <property type="entry name" value="METHYLTRANSFERASE"/>
    <property type="match status" value="1"/>
</dbReference>
<evidence type="ECO:0000256" key="4">
    <source>
        <dbReference type="ARBA" id="ARBA00022688"/>
    </source>
</evidence>
<sequence>MTDFYLAAAICRGNRPSPNSGEAYNTNKMRTNAMSKTHFGFETVDEQEKAKKVAGVFDSVASNYDLMNDLMSGGLHRAWKFFAIGQAKVRPGYKVLDLAGGTGDLAKAFAKQAGEKGEVWHTDINESMLRVGRDRLIDRGVITPTLICDAEKIPFPDNYFDIITVAFGLRNMTHKDGALAEMYRVLKPGGRLLVLEFSKVWEPLKKAYDLYSFKFLPWLGDKFAKDADSYRYLAESIRMHPDQETLKIMMERAGLDRVEYYNLSGGVVALHVGTKF</sequence>
<keyword evidence="5 6" id="KW-0949">S-adenosyl-L-methionine</keyword>
<keyword evidence="1 6" id="KW-0474">Menaquinone biosynthesis</keyword>
<comment type="similarity">
    <text evidence="6">Belongs to the class I-like SAM-binding methyltransferase superfamily. MenG/UbiE family.</text>
</comment>
<dbReference type="GO" id="GO:0008425">
    <property type="term" value="F:2-methoxy-6-polyprenyl-1,4-benzoquinol methyltransferase activity"/>
    <property type="evidence" value="ECO:0007669"/>
    <property type="project" value="UniProtKB-UniRule"/>
</dbReference>
<proteinExistence type="inferred from homology"/>
<evidence type="ECO:0000313" key="7">
    <source>
        <dbReference type="EMBL" id="OXC80624.1"/>
    </source>
</evidence>
<feature type="binding site" evidence="6">
    <location>
        <begin position="149"/>
        <end position="150"/>
    </location>
    <ligand>
        <name>S-adenosyl-L-methionine</name>
        <dbReference type="ChEBI" id="CHEBI:59789"/>
    </ligand>
</feature>
<dbReference type="UniPathway" id="UPA00079">
    <property type="reaction ID" value="UER00169"/>
</dbReference>
<dbReference type="NCBIfam" id="TIGR01934">
    <property type="entry name" value="MenG_MenH_UbiE"/>
    <property type="match status" value="1"/>
</dbReference>
<comment type="caution">
    <text evidence="7">The sequence shown here is derived from an EMBL/GenBank/DDBJ whole genome shotgun (WGS) entry which is preliminary data.</text>
</comment>
<dbReference type="PROSITE" id="PS01183">
    <property type="entry name" value="UBIE_1"/>
    <property type="match status" value="1"/>
</dbReference>
<accession>A0A226XB03</accession>
<dbReference type="UniPathway" id="UPA00232"/>
<protein>
    <recommendedName>
        <fullName evidence="6">Ubiquinone/menaquinone biosynthesis C-methyltransferase UbiE</fullName>
        <ecNumber evidence="6">2.1.1.163</ecNumber>
        <ecNumber evidence="6">2.1.1.201</ecNumber>
    </recommendedName>
    <alternativeName>
        <fullName evidence="6">2-methoxy-6-polyprenyl-1,4-benzoquinol methylase</fullName>
    </alternativeName>
    <alternativeName>
        <fullName evidence="6">Demethylmenaquinone methyltransferase</fullName>
    </alternativeName>
</protein>
<keyword evidence="7" id="KW-0830">Ubiquinone</keyword>
<comment type="catalytic activity">
    <reaction evidence="6">
        <text>a 2-methoxy-6-(all-trans-polyprenyl)benzene-1,4-diol + S-adenosyl-L-methionine = a 5-methoxy-2-methyl-3-(all-trans-polyprenyl)benzene-1,4-diol + S-adenosyl-L-homocysteine + H(+)</text>
        <dbReference type="Rhea" id="RHEA:28286"/>
        <dbReference type="Rhea" id="RHEA-COMP:10858"/>
        <dbReference type="Rhea" id="RHEA-COMP:10859"/>
        <dbReference type="ChEBI" id="CHEBI:15378"/>
        <dbReference type="ChEBI" id="CHEBI:57856"/>
        <dbReference type="ChEBI" id="CHEBI:59789"/>
        <dbReference type="ChEBI" id="CHEBI:84166"/>
        <dbReference type="ChEBI" id="CHEBI:84167"/>
        <dbReference type="EC" id="2.1.1.201"/>
    </reaction>
</comment>
<comment type="function">
    <text evidence="6">Methyltransferase required for the conversion of demethylmenaquinol (DMKH2) to menaquinol (MKH2) and the conversion of 2-polyprenyl-6-methoxy-1,4-benzoquinol (DDMQH2) to 2-polyprenyl-3-methyl-6-methoxy-1,4-benzoquinol (DMQH2).</text>
</comment>
<reference evidence="8" key="1">
    <citation type="submission" date="2017-01" db="EMBL/GenBank/DDBJ databases">
        <title>Genome Analysis of Deinococcus marmoris KOPRI26562.</title>
        <authorList>
            <person name="Kim J.H."/>
            <person name="Oh H.-M."/>
        </authorList>
    </citation>
    <scope>NUCLEOTIDE SEQUENCE [LARGE SCALE GENOMIC DNA]</scope>
    <source>
        <strain evidence="8">PAMC 26633</strain>
    </source>
</reference>
<dbReference type="GO" id="GO:0032259">
    <property type="term" value="P:methylation"/>
    <property type="evidence" value="ECO:0007669"/>
    <property type="project" value="UniProtKB-KW"/>
</dbReference>
<evidence type="ECO:0000256" key="5">
    <source>
        <dbReference type="ARBA" id="ARBA00022691"/>
    </source>
</evidence>
<dbReference type="eggNOG" id="COG2226">
    <property type="taxonomic scope" value="Bacteria"/>
</dbReference>
<dbReference type="EC" id="2.1.1.163" evidence="6"/>
<dbReference type="AlphaFoldDB" id="A0A226XB03"/>
<evidence type="ECO:0000256" key="2">
    <source>
        <dbReference type="ARBA" id="ARBA00022603"/>
    </source>
</evidence>
<evidence type="ECO:0000313" key="8">
    <source>
        <dbReference type="Proteomes" id="UP000214720"/>
    </source>
</evidence>
<feature type="binding site" evidence="6">
    <location>
        <position position="123"/>
    </location>
    <ligand>
        <name>S-adenosyl-L-methionine</name>
        <dbReference type="ChEBI" id="CHEBI:59789"/>
    </ligand>
</feature>
<dbReference type="InterPro" id="IPR004033">
    <property type="entry name" value="UbiE/COQ5_MeTrFase"/>
</dbReference>
<comment type="pathway">
    <text evidence="6">Cofactor biosynthesis; ubiquinone biosynthesis.</text>
</comment>
<keyword evidence="4 6" id="KW-0831">Ubiquinone biosynthesis</keyword>
<dbReference type="Proteomes" id="UP000214720">
    <property type="component" value="Unassembled WGS sequence"/>
</dbReference>
<evidence type="ECO:0000256" key="6">
    <source>
        <dbReference type="HAMAP-Rule" id="MF_01813"/>
    </source>
</evidence>
<comment type="catalytic activity">
    <reaction evidence="6">
        <text>a 2-demethylmenaquinol + S-adenosyl-L-methionine = a menaquinol + S-adenosyl-L-homocysteine + H(+)</text>
        <dbReference type="Rhea" id="RHEA:42640"/>
        <dbReference type="Rhea" id="RHEA-COMP:9539"/>
        <dbReference type="Rhea" id="RHEA-COMP:9563"/>
        <dbReference type="ChEBI" id="CHEBI:15378"/>
        <dbReference type="ChEBI" id="CHEBI:18151"/>
        <dbReference type="ChEBI" id="CHEBI:55437"/>
        <dbReference type="ChEBI" id="CHEBI:57856"/>
        <dbReference type="ChEBI" id="CHEBI:59789"/>
        <dbReference type="EC" id="2.1.1.163"/>
    </reaction>
</comment>
<name>A0A226XB03_CABSO</name>
<dbReference type="SUPFAM" id="SSF53335">
    <property type="entry name" value="S-adenosyl-L-methionine-dependent methyltransferases"/>
    <property type="match status" value="1"/>
</dbReference>
<dbReference type="EC" id="2.1.1.201" evidence="6"/>
<evidence type="ECO:0000256" key="3">
    <source>
        <dbReference type="ARBA" id="ARBA00022679"/>
    </source>
</evidence>
<dbReference type="GO" id="GO:0009060">
    <property type="term" value="P:aerobic respiration"/>
    <property type="evidence" value="ECO:0007669"/>
    <property type="project" value="UniProtKB-UniRule"/>
</dbReference>
<keyword evidence="3 6" id="KW-0808">Transferase</keyword>
<dbReference type="EMBL" id="MTHB01000011">
    <property type="protein sequence ID" value="OXC80624.1"/>
    <property type="molecule type" value="Genomic_DNA"/>
</dbReference>
<comment type="pathway">
    <text evidence="6">Quinol/quinone metabolism; menaquinone biosynthesis; menaquinol from 1,4-dihydroxy-2-naphthoate: step 2/2.</text>
</comment>
<dbReference type="PROSITE" id="PS01184">
    <property type="entry name" value="UBIE_2"/>
    <property type="match status" value="1"/>
</dbReference>
<dbReference type="GO" id="GO:0043770">
    <property type="term" value="F:demethylmenaquinone methyltransferase activity"/>
    <property type="evidence" value="ECO:0007669"/>
    <property type="project" value="UniProtKB-UniRule"/>
</dbReference>
<dbReference type="Gene3D" id="3.40.50.150">
    <property type="entry name" value="Vaccinia Virus protein VP39"/>
    <property type="match status" value="1"/>
</dbReference>
<dbReference type="CDD" id="cd02440">
    <property type="entry name" value="AdoMet_MTases"/>
    <property type="match status" value="1"/>
</dbReference>